<dbReference type="SUPFAM" id="SSF53383">
    <property type="entry name" value="PLP-dependent transferases"/>
    <property type="match status" value="1"/>
</dbReference>
<reference evidence="3" key="1">
    <citation type="submission" date="2020-05" db="EMBL/GenBank/DDBJ databases">
        <title>Mycena genomes resolve the evolution of fungal bioluminescence.</title>
        <authorList>
            <person name="Tsai I.J."/>
        </authorList>
    </citation>
    <scope>NUCLEOTIDE SEQUENCE</scope>
    <source>
        <strain evidence="3">110903Hualien_Pintung</strain>
    </source>
</reference>
<dbReference type="InterPro" id="IPR015422">
    <property type="entry name" value="PyrdxlP-dep_Trfase_small"/>
</dbReference>
<dbReference type="Pfam" id="PF00155">
    <property type="entry name" value="Aminotran_1_2"/>
    <property type="match status" value="1"/>
</dbReference>
<dbReference type="GO" id="GO:0006520">
    <property type="term" value="P:amino acid metabolic process"/>
    <property type="evidence" value="ECO:0007669"/>
    <property type="project" value="TreeGrafter"/>
</dbReference>
<keyword evidence="4" id="KW-1185">Reference proteome</keyword>
<proteinExistence type="predicted"/>
<dbReference type="InterPro" id="IPR004839">
    <property type="entry name" value="Aminotransferase_I/II_large"/>
</dbReference>
<dbReference type="InterPro" id="IPR015424">
    <property type="entry name" value="PyrdxlP-dep_Trfase"/>
</dbReference>
<dbReference type="GO" id="GO:0008483">
    <property type="term" value="F:transaminase activity"/>
    <property type="evidence" value="ECO:0007669"/>
    <property type="project" value="TreeGrafter"/>
</dbReference>
<dbReference type="GO" id="GO:0030170">
    <property type="term" value="F:pyridoxal phosphate binding"/>
    <property type="evidence" value="ECO:0007669"/>
    <property type="project" value="InterPro"/>
</dbReference>
<dbReference type="Proteomes" id="UP000613580">
    <property type="component" value="Unassembled WGS sequence"/>
</dbReference>
<accession>A0A8H6VQW1</accession>
<dbReference type="AlphaFoldDB" id="A0A8H6VQW1"/>
<organism evidence="3 4">
    <name type="scientific">Mycena chlorophos</name>
    <name type="common">Agaric fungus</name>
    <name type="synonym">Agaricus chlorophos</name>
    <dbReference type="NCBI Taxonomy" id="658473"/>
    <lineage>
        <taxon>Eukaryota</taxon>
        <taxon>Fungi</taxon>
        <taxon>Dikarya</taxon>
        <taxon>Basidiomycota</taxon>
        <taxon>Agaricomycotina</taxon>
        <taxon>Agaricomycetes</taxon>
        <taxon>Agaricomycetidae</taxon>
        <taxon>Agaricales</taxon>
        <taxon>Marasmiineae</taxon>
        <taxon>Mycenaceae</taxon>
        <taxon>Mycena</taxon>
    </lineage>
</organism>
<comment type="caution">
    <text evidence="3">The sequence shown here is derived from an EMBL/GenBank/DDBJ whole genome shotgun (WGS) entry which is preliminary data.</text>
</comment>
<dbReference type="Gene3D" id="3.40.640.10">
    <property type="entry name" value="Type I PLP-dependent aspartate aminotransferase-like (Major domain)"/>
    <property type="match status" value="1"/>
</dbReference>
<sequence length="491" mass="53743">MSDAALPLSNRALKRLGLPPPHAYLPPQGPFYDPELYPDGIINLSIAENSLLSERLIEHLSRPLYSLRPQHLRYRATLIKTDLPTVEDLLPEYINDHFNPRIRVTRENSVAGPGIGACLAQLVWALAGEGQGVLMSVPFYDDYVRDITHPSGATLVMADVPASIDSLSPDVLPILDARLRASAQGIGIQITALLIPNPHNPLPQVVQREYNVHLIVDEVYALSTYDSAYPPEINEPFESVLTYDLPALGVDPSRVHVLAGPTKDFGASGLKLGLLISPHNIPLMNLIRPLFNATPISSLSDVAFARVLQDKPFVEKFLADNRALLRESYEITAEWLMWHGLEFTRANAAVYVVVNFEPFLARIAPKNADAIEKLDAGVAALIRQRVFIKPTNLMADPVPTRFRLIFSQPRETLLLALRRIERAFDAPQAPLPTSAAVCAKAKASLNGAKVAVNGWGHVNGHGVNGNEVKRNGNGVVNGHGDASLKYLDDSD</sequence>
<evidence type="ECO:0000259" key="2">
    <source>
        <dbReference type="Pfam" id="PF00155"/>
    </source>
</evidence>
<protein>
    <submittedName>
        <fullName evidence="3">PLP-dependent transferase</fullName>
    </submittedName>
</protein>
<dbReference type="InterPro" id="IPR050478">
    <property type="entry name" value="Ethylene_sulfur-biosynth"/>
</dbReference>
<evidence type="ECO:0000313" key="3">
    <source>
        <dbReference type="EMBL" id="KAF7290369.1"/>
    </source>
</evidence>
<dbReference type="InterPro" id="IPR015421">
    <property type="entry name" value="PyrdxlP-dep_Trfase_major"/>
</dbReference>
<evidence type="ECO:0000313" key="4">
    <source>
        <dbReference type="Proteomes" id="UP000613580"/>
    </source>
</evidence>
<keyword evidence="3" id="KW-0808">Transferase</keyword>
<name>A0A8H6VQW1_MYCCL</name>
<gene>
    <name evidence="3" type="ORF">HMN09_01294900</name>
</gene>
<dbReference type="Gene3D" id="3.90.1150.10">
    <property type="entry name" value="Aspartate Aminotransferase, domain 1"/>
    <property type="match status" value="1"/>
</dbReference>
<dbReference type="EMBL" id="JACAZE010000026">
    <property type="protein sequence ID" value="KAF7290369.1"/>
    <property type="molecule type" value="Genomic_DNA"/>
</dbReference>
<dbReference type="OrthoDB" id="7042322at2759"/>
<dbReference type="CDD" id="cd00609">
    <property type="entry name" value="AAT_like"/>
    <property type="match status" value="1"/>
</dbReference>
<keyword evidence="1" id="KW-0663">Pyridoxal phosphate</keyword>
<evidence type="ECO:0000256" key="1">
    <source>
        <dbReference type="ARBA" id="ARBA00022898"/>
    </source>
</evidence>
<dbReference type="PANTHER" id="PTHR43795">
    <property type="entry name" value="BIFUNCTIONAL ASPARTATE AMINOTRANSFERASE AND GLUTAMATE/ASPARTATE-PREPHENATE AMINOTRANSFERASE-RELATED"/>
    <property type="match status" value="1"/>
</dbReference>
<feature type="domain" description="Aminotransferase class I/classII large" evidence="2">
    <location>
        <begin position="42"/>
        <end position="420"/>
    </location>
</feature>
<dbReference type="PANTHER" id="PTHR43795:SF39">
    <property type="entry name" value="AMINOTRANSFERASE CLASS I_CLASSII DOMAIN-CONTAINING PROTEIN"/>
    <property type="match status" value="1"/>
</dbReference>